<dbReference type="Pfam" id="PF02517">
    <property type="entry name" value="Rce1-like"/>
    <property type="match status" value="1"/>
</dbReference>
<feature type="transmembrane region" description="Helical" evidence="1">
    <location>
        <begin position="231"/>
        <end position="247"/>
    </location>
</feature>
<dbReference type="PANTHER" id="PTHR39430">
    <property type="entry name" value="MEMBRANE-ASSOCIATED PROTEASE-RELATED"/>
    <property type="match status" value="1"/>
</dbReference>
<dbReference type="PANTHER" id="PTHR39430:SF1">
    <property type="entry name" value="PROTEASE"/>
    <property type="match status" value="1"/>
</dbReference>
<dbReference type="Proteomes" id="UP001486565">
    <property type="component" value="Chromosome"/>
</dbReference>
<proteinExistence type="predicted"/>
<keyword evidence="1" id="KW-0812">Transmembrane</keyword>
<accession>A0ABZ2Y494</accession>
<reference evidence="3 4" key="1">
    <citation type="submission" date="2023-03" db="EMBL/GenBank/DDBJ databases">
        <title>Novel Species.</title>
        <authorList>
            <person name="Ma S."/>
        </authorList>
    </citation>
    <scope>NUCLEOTIDE SEQUENCE [LARGE SCALE GENOMIC DNA]</scope>
    <source>
        <strain evidence="3 4">LIND6LT2</strain>
    </source>
</reference>
<evidence type="ECO:0000256" key="1">
    <source>
        <dbReference type="SAM" id="Phobius"/>
    </source>
</evidence>
<keyword evidence="1" id="KW-1133">Transmembrane helix</keyword>
<feature type="transmembrane region" description="Helical" evidence="1">
    <location>
        <begin position="12"/>
        <end position="31"/>
    </location>
</feature>
<keyword evidence="1" id="KW-0472">Membrane</keyword>
<dbReference type="InterPro" id="IPR003675">
    <property type="entry name" value="Rce1/LyrA-like_dom"/>
</dbReference>
<protein>
    <submittedName>
        <fullName evidence="3">Type II CAAX endopeptidase family protein</fullName>
    </submittedName>
</protein>
<evidence type="ECO:0000313" key="3">
    <source>
        <dbReference type="EMBL" id="WZL70173.1"/>
    </source>
</evidence>
<gene>
    <name evidence="3" type="ORF">QBE51_01190</name>
</gene>
<feature type="transmembrane region" description="Helical" evidence="1">
    <location>
        <begin position="76"/>
        <end position="98"/>
    </location>
</feature>
<feature type="transmembrane region" description="Helical" evidence="1">
    <location>
        <begin position="127"/>
        <end position="148"/>
    </location>
</feature>
<name>A0ABZ2Y494_9FIRM</name>
<feature type="transmembrane region" description="Helical" evidence="1">
    <location>
        <begin position="37"/>
        <end position="56"/>
    </location>
</feature>
<sequence>MKENKHLNVVKSIIIIYLICFMFRAVEYMFIRTDQSIFGEAFIHKLAGILVLMLALRYFSLNRSEVGLSVKSADKYALYGLLLGAAVFMIAYGTEFFIQVSRGSSPSIQIYVTSYTVNGNQGRQTGLLFFAFCIIGNLINVVMEEGIFRGLFIRLYETRYSFIKAVTFSSILFGIWHIAAPVRSLLDGDISTSGAVMSAIILFLTTGITGAKFCLLTKITGSLWMPMTDHFFNNTIINLMHVVTLSGTDELQVIRISIAQTISFLIVLFIYWKSGAHHKQTFGTYIGNYI</sequence>
<evidence type="ECO:0000313" key="4">
    <source>
        <dbReference type="Proteomes" id="UP001486565"/>
    </source>
</evidence>
<feature type="transmembrane region" description="Helical" evidence="1">
    <location>
        <begin position="160"/>
        <end position="179"/>
    </location>
</feature>
<keyword evidence="4" id="KW-1185">Reference proteome</keyword>
<dbReference type="RefSeq" id="WP_341877136.1">
    <property type="nucleotide sequence ID" value="NZ_CP121687.1"/>
</dbReference>
<organism evidence="3 4">
    <name type="scientific">Defluviitalea saccharophila</name>
    <dbReference type="NCBI Taxonomy" id="879970"/>
    <lineage>
        <taxon>Bacteria</taxon>
        <taxon>Bacillati</taxon>
        <taxon>Bacillota</taxon>
        <taxon>Clostridia</taxon>
        <taxon>Lachnospirales</taxon>
        <taxon>Defluviitaleaceae</taxon>
        <taxon>Defluviitalea</taxon>
    </lineage>
</organism>
<dbReference type="EMBL" id="CP121687">
    <property type="protein sequence ID" value="WZL70173.1"/>
    <property type="molecule type" value="Genomic_DNA"/>
</dbReference>
<evidence type="ECO:0000259" key="2">
    <source>
        <dbReference type="Pfam" id="PF02517"/>
    </source>
</evidence>
<feature type="transmembrane region" description="Helical" evidence="1">
    <location>
        <begin position="253"/>
        <end position="272"/>
    </location>
</feature>
<feature type="transmembrane region" description="Helical" evidence="1">
    <location>
        <begin position="199"/>
        <end position="219"/>
    </location>
</feature>
<feature type="domain" description="CAAX prenyl protease 2/Lysostaphin resistance protein A-like" evidence="2">
    <location>
        <begin position="129"/>
        <end position="236"/>
    </location>
</feature>